<name>A0A1V3X5A6_MYCKA</name>
<evidence type="ECO:0000313" key="1">
    <source>
        <dbReference type="EMBL" id="OOK74026.1"/>
    </source>
</evidence>
<dbReference type="InterPro" id="IPR036188">
    <property type="entry name" value="FAD/NAD-bd_sf"/>
</dbReference>
<dbReference type="Gene3D" id="3.50.50.60">
    <property type="entry name" value="FAD/NAD(P)-binding domain"/>
    <property type="match status" value="1"/>
</dbReference>
<dbReference type="AlphaFoldDB" id="A0A1V3X5A6"/>
<evidence type="ECO:0000313" key="2">
    <source>
        <dbReference type="Proteomes" id="UP000189229"/>
    </source>
</evidence>
<reference evidence="1 2" key="1">
    <citation type="submission" date="2017-02" db="EMBL/GenBank/DDBJ databases">
        <title>Complete genome sequences of Mycobacterium kansasii strains isolated from rhesus macaques.</title>
        <authorList>
            <person name="Panda A."/>
            <person name="Nagaraj S."/>
            <person name="Zhao X."/>
            <person name="Tettelin H."/>
            <person name="Detolla L.J."/>
        </authorList>
    </citation>
    <scope>NUCLEOTIDE SEQUENCE [LARGE SCALE GENOMIC DNA]</scope>
    <source>
        <strain evidence="1 2">11-3813</strain>
    </source>
</reference>
<accession>A0A1V3X5A6</accession>
<dbReference type="EMBL" id="MVBM01000004">
    <property type="protein sequence ID" value="OOK74026.1"/>
    <property type="molecule type" value="Genomic_DNA"/>
</dbReference>
<protein>
    <submittedName>
        <fullName evidence="1">Uncharacterized protein</fullName>
    </submittedName>
</protein>
<comment type="caution">
    <text evidence="1">The sequence shown here is derived from an EMBL/GenBank/DDBJ whole genome shotgun (WGS) entry which is preliminary data.</text>
</comment>
<sequence>MLAPALSALVRRNQAELADAYSAAALRRVWRYTHFSWWMTTMLHTTGDPFDAQLQRSQLHWLYSSDAAAMGLAENYTGPPLRVSDL</sequence>
<dbReference type="Gene3D" id="3.30.9.10">
    <property type="entry name" value="D-Amino Acid Oxidase, subunit A, domain 2"/>
    <property type="match status" value="1"/>
</dbReference>
<dbReference type="Proteomes" id="UP000189229">
    <property type="component" value="Unassembled WGS sequence"/>
</dbReference>
<proteinExistence type="predicted"/>
<organism evidence="1 2">
    <name type="scientific">Mycobacterium kansasii</name>
    <dbReference type="NCBI Taxonomy" id="1768"/>
    <lineage>
        <taxon>Bacteria</taxon>
        <taxon>Bacillati</taxon>
        <taxon>Actinomycetota</taxon>
        <taxon>Actinomycetes</taxon>
        <taxon>Mycobacteriales</taxon>
        <taxon>Mycobacteriaceae</taxon>
        <taxon>Mycobacterium</taxon>
    </lineage>
</organism>
<gene>
    <name evidence="1" type="ORF">BZL30_4756</name>
</gene>